<keyword evidence="2" id="KW-0489">Methyltransferase</keyword>
<comment type="caution">
    <text evidence="2">The sequence shown here is derived from an EMBL/GenBank/DDBJ whole genome shotgun (WGS) entry which is preliminary data.</text>
</comment>
<sequence>MVETHCRPCAAAFPAGLQQPEGSMRFSADALLLPAFVARALRNRSHKRRHGQETGLFSGLAPHQWRAADLGCGCGASSLALLLLVDKLCVWGVDIAPELVASARANSEQLGLGSRTNFTCGDVRELGQACTPMCDIVQINPPYWEEGRGRVSEQALNETARRGSVEHFLKAAREILVHHGSLFLIFPAERTADLFVQLDHCRFGVRTVQYVRPLLLRPARRILVEAKQDARHDTVIVPDLILYEKDASGINVVTKAARDFCPWLH</sequence>
<dbReference type="PANTHER" id="PTHR47739:SF1">
    <property type="entry name" value="TRNA1(VAL) (ADENINE(37)-N6)-METHYLTRANSFERASE"/>
    <property type="match status" value="1"/>
</dbReference>
<dbReference type="AlphaFoldDB" id="A0A9D1PV04"/>
<dbReference type="InterPro" id="IPR029063">
    <property type="entry name" value="SAM-dependent_MTases_sf"/>
</dbReference>
<proteinExistence type="predicted"/>
<reference evidence="2" key="2">
    <citation type="submission" date="2021-04" db="EMBL/GenBank/DDBJ databases">
        <authorList>
            <person name="Gilroy R."/>
        </authorList>
    </citation>
    <scope>NUCLEOTIDE SEQUENCE</scope>
    <source>
        <strain evidence="2">ChiHecec2B26-446</strain>
    </source>
</reference>
<feature type="domain" description="Methyltransferase" evidence="1">
    <location>
        <begin position="68"/>
        <end position="129"/>
    </location>
</feature>
<keyword evidence="2" id="KW-0808">Transferase</keyword>
<dbReference type="CDD" id="cd02440">
    <property type="entry name" value="AdoMet_MTases"/>
    <property type="match status" value="1"/>
</dbReference>
<dbReference type="EMBL" id="DXHV01000015">
    <property type="protein sequence ID" value="HIV99827.1"/>
    <property type="molecule type" value="Genomic_DNA"/>
</dbReference>
<dbReference type="Gene3D" id="3.40.50.150">
    <property type="entry name" value="Vaccinia Virus protein VP39"/>
    <property type="match status" value="1"/>
</dbReference>
<dbReference type="GO" id="GO:0032259">
    <property type="term" value="P:methylation"/>
    <property type="evidence" value="ECO:0007669"/>
    <property type="project" value="UniProtKB-KW"/>
</dbReference>
<name>A0A9D1PV04_9BACT</name>
<dbReference type="InterPro" id="IPR050210">
    <property type="entry name" value="tRNA_Adenine-N(6)_MTase"/>
</dbReference>
<dbReference type="Pfam" id="PF13649">
    <property type="entry name" value="Methyltransf_25"/>
    <property type="match status" value="1"/>
</dbReference>
<evidence type="ECO:0000313" key="3">
    <source>
        <dbReference type="Proteomes" id="UP000886752"/>
    </source>
</evidence>
<dbReference type="PANTHER" id="PTHR47739">
    <property type="entry name" value="TRNA1(VAL) (ADENINE(37)-N6)-METHYLTRANSFERASE"/>
    <property type="match status" value="1"/>
</dbReference>
<reference evidence="2" key="1">
    <citation type="journal article" date="2021" name="PeerJ">
        <title>Extensive microbial diversity within the chicken gut microbiome revealed by metagenomics and culture.</title>
        <authorList>
            <person name="Gilroy R."/>
            <person name="Ravi A."/>
            <person name="Getino M."/>
            <person name="Pursley I."/>
            <person name="Horton D.L."/>
            <person name="Alikhan N.F."/>
            <person name="Baker D."/>
            <person name="Gharbi K."/>
            <person name="Hall N."/>
            <person name="Watson M."/>
            <person name="Adriaenssens E.M."/>
            <person name="Foster-Nyarko E."/>
            <person name="Jarju S."/>
            <person name="Secka A."/>
            <person name="Antonio M."/>
            <person name="Oren A."/>
            <person name="Chaudhuri R.R."/>
            <person name="La Ragione R."/>
            <person name="Hildebrand F."/>
            <person name="Pallen M.J."/>
        </authorList>
    </citation>
    <scope>NUCLEOTIDE SEQUENCE</scope>
    <source>
        <strain evidence="2">ChiHecec2B26-446</strain>
    </source>
</reference>
<organism evidence="2 3">
    <name type="scientific">Candidatus Desulfovibrio intestinipullorum</name>
    <dbReference type="NCBI Taxonomy" id="2838536"/>
    <lineage>
        <taxon>Bacteria</taxon>
        <taxon>Pseudomonadati</taxon>
        <taxon>Thermodesulfobacteriota</taxon>
        <taxon>Desulfovibrionia</taxon>
        <taxon>Desulfovibrionales</taxon>
        <taxon>Desulfovibrionaceae</taxon>
        <taxon>Desulfovibrio</taxon>
    </lineage>
</organism>
<evidence type="ECO:0000259" key="1">
    <source>
        <dbReference type="Pfam" id="PF13649"/>
    </source>
</evidence>
<protein>
    <submittedName>
        <fullName evidence="2">Methyltransferase domain-containing protein</fullName>
    </submittedName>
</protein>
<evidence type="ECO:0000313" key="2">
    <source>
        <dbReference type="EMBL" id="HIV99827.1"/>
    </source>
</evidence>
<dbReference type="GO" id="GO:0008168">
    <property type="term" value="F:methyltransferase activity"/>
    <property type="evidence" value="ECO:0007669"/>
    <property type="project" value="UniProtKB-KW"/>
</dbReference>
<dbReference type="Proteomes" id="UP000886752">
    <property type="component" value="Unassembled WGS sequence"/>
</dbReference>
<dbReference type="InterPro" id="IPR041698">
    <property type="entry name" value="Methyltransf_25"/>
</dbReference>
<accession>A0A9D1PV04</accession>
<dbReference type="SUPFAM" id="SSF53335">
    <property type="entry name" value="S-adenosyl-L-methionine-dependent methyltransferases"/>
    <property type="match status" value="1"/>
</dbReference>
<gene>
    <name evidence="2" type="ORF">H9894_01350</name>
</gene>